<reference evidence="2 3" key="1">
    <citation type="submission" date="2017-10" db="EMBL/GenBank/DDBJ databases">
        <title>Analysis of the genome sequences of Rhizobium populations associated to common bean (phaseolus vulgaris).</title>
        <authorList>
            <person name="Bustos P."/>
            <person name="Santamaria R.I."/>
            <person name="Miranda-Sanchez F."/>
            <person name="Perez-Carrascal O."/>
            <person name="Juarez S."/>
            <person name="Lozano L."/>
            <person name="Martinez-Flores I."/>
            <person name="Vinuesa P."/>
            <person name="Martinez-Romero E."/>
            <person name="Cevallos M.A."/>
            <person name="Romero D."/>
            <person name="Davila G."/>
            <person name="Gonzalez V."/>
        </authorList>
    </citation>
    <scope>NUCLEOTIDE SEQUENCE [LARGE SCALE GENOMIC DNA]</scope>
    <source>
        <strain evidence="2 3">NXT3</strain>
        <plasmid evidence="3">Plasmid psfrenxt3c</plasmid>
    </source>
</reference>
<gene>
    <name evidence="2" type="ORF">NXT3_PC00266</name>
</gene>
<dbReference type="EMBL" id="CP024310">
    <property type="protein sequence ID" value="AUX79439.1"/>
    <property type="molecule type" value="Genomic_DNA"/>
</dbReference>
<proteinExistence type="predicted"/>
<sequence>MCSHVFPPRLPTSALRNIHSRRMSWCPIAQMPFSIPTKLSTATSRARHPVFVAVPRTLSGPVKGQSGPGKDAELHVQLPPSASFCRPPVPPNPTYRRHGTTAGRRVGSCRALSSLGA</sequence>
<accession>A0A2L0HF83</accession>
<dbReference type="Proteomes" id="UP000239340">
    <property type="component" value="Plasmid pSfreNXT3c"/>
</dbReference>
<keyword evidence="2" id="KW-0614">Plasmid</keyword>
<organism evidence="2 3">
    <name type="scientific">Rhizobium fredii</name>
    <name type="common">Sinorhizobium fredii</name>
    <dbReference type="NCBI Taxonomy" id="380"/>
    <lineage>
        <taxon>Bacteria</taxon>
        <taxon>Pseudomonadati</taxon>
        <taxon>Pseudomonadota</taxon>
        <taxon>Alphaproteobacteria</taxon>
        <taxon>Hyphomicrobiales</taxon>
        <taxon>Rhizobiaceae</taxon>
        <taxon>Sinorhizobium/Ensifer group</taxon>
        <taxon>Sinorhizobium</taxon>
    </lineage>
</organism>
<dbReference type="AlphaFoldDB" id="A0A2L0HF83"/>
<evidence type="ECO:0000313" key="2">
    <source>
        <dbReference type="EMBL" id="AUX79439.1"/>
    </source>
</evidence>
<feature type="region of interest" description="Disordered" evidence="1">
    <location>
        <begin position="81"/>
        <end position="106"/>
    </location>
</feature>
<evidence type="ECO:0000313" key="3">
    <source>
        <dbReference type="Proteomes" id="UP000239340"/>
    </source>
</evidence>
<protein>
    <submittedName>
        <fullName evidence="2">Uncharacterized protein</fullName>
    </submittedName>
</protein>
<name>A0A2L0HF83_RHIFR</name>
<evidence type="ECO:0000256" key="1">
    <source>
        <dbReference type="SAM" id="MobiDB-lite"/>
    </source>
</evidence>
<geneLocation type="plasmid" evidence="3">
    <name>psfrenxt3c</name>
</geneLocation>